<evidence type="ECO:0000313" key="3">
    <source>
        <dbReference type="Proteomes" id="UP000272888"/>
    </source>
</evidence>
<dbReference type="EMBL" id="RAWB01000166">
    <property type="protein sequence ID" value="RKH58045.1"/>
    <property type="molecule type" value="Genomic_DNA"/>
</dbReference>
<evidence type="ECO:0000256" key="1">
    <source>
        <dbReference type="SAM" id="SignalP"/>
    </source>
</evidence>
<protein>
    <submittedName>
        <fullName evidence="2">DUF2690 domain-containing protein</fullName>
    </submittedName>
</protein>
<dbReference type="AlphaFoldDB" id="A0A3A8PWE7"/>
<dbReference type="Proteomes" id="UP000272888">
    <property type="component" value="Unassembled WGS sequence"/>
</dbReference>
<gene>
    <name evidence="2" type="ORF">D7V93_17435</name>
</gene>
<dbReference type="PROSITE" id="PS51257">
    <property type="entry name" value="PROKAR_LIPOPROTEIN"/>
    <property type="match status" value="1"/>
</dbReference>
<comment type="caution">
    <text evidence="2">The sequence shown here is derived from an EMBL/GenBank/DDBJ whole genome shotgun (WGS) entry which is preliminary data.</text>
</comment>
<dbReference type="Pfam" id="PF10901">
    <property type="entry name" value="DUF2690"/>
    <property type="match status" value="1"/>
</dbReference>
<dbReference type="RefSeq" id="WP_120644479.1">
    <property type="nucleotide sequence ID" value="NZ_RAWB01000166.1"/>
</dbReference>
<keyword evidence="1" id="KW-0732">Signal</keyword>
<sequence>MTRQLLAVLGFIVCTTLACGPVGEEAPQETAALEEQEAGLCPTCYNCNNQDPSFNSCSTSNVSTVFQATPIKHGVELWGYVELRYSATCGMNWARVHSYISGQYSMKAWVEQGGTKRAESTYTGSTLDGWSKMYFGCDINTKACACITRTDWATECSCTPEG</sequence>
<keyword evidence="3" id="KW-1185">Reference proteome</keyword>
<accession>A0A3A8PWE7</accession>
<reference evidence="3" key="1">
    <citation type="submission" date="2018-09" db="EMBL/GenBank/DDBJ databases">
        <authorList>
            <person name="Livingstone P.G."/>
            <person name="Whitworth D.E."/>
        </authorList>
    </citation>
    <scope>NUCLEOTIDE SEQUENCE [LARGE SCALE GENOMIC DNA]</scope>
    <source>
        <strain evidence="3">CA051B</strain>
    </source>
</reference>
<organism evidence="2 3">
    <name type="scientific">Corallococcus llansteffanensis</name>
    <dbReference type="NCBI Taxonomy" id="2316731"/>
    <lineage>
        <taxon>Bacteria</taxon>
        <taxon>Pseudomonadati</taxon>
        <taxon>Myxococcota</taxon>
        <taxon>Myxococcia</taxon>
        <taxon>Myxococcales</taxon>
        <taxon>Cystobacterineae</taxon>
        <taxon>Myxococcaceae</taxon>
        <taxon>Corallococcus</taxon>
    </lineage>
</organism>
<evidence type="ECO:0000313" key="2">
    <source>
        <dbReference type="EMBL" id="RKH58045.1"/>
    </source>
</evidence>
<feature type="chain" id="PRO_5017207941" evidence="1">
    <location>
        <begin position="21"/>
        <end position="162"/>
    </location>
</feature>
<proteinExistence type="predicted"/>
<name>A0A3A8PWE7_9BACT</name>
<feature type="signal peptide" evidence="1">
    <location>
        <begin position="1"/>
        <end position="20"/>
    </location>
</feature>
<dbReference type="InterPro" id="IPR021224">
    <property type="entry name" value="DUF2690"/>
</dbReference>